<evidence type="ECO:0008006" key="3">
    <source>
        <dbReference type="Google" id="ProtNLM"/>
    </source>
</evidence>
<protein>
    <recommendedName>
        <fullName evidence="3">PD-(D/E)XK nuclease superfamily protein</fullName>
    </recommendedName>
</protein>
<dbReference type="Proteomes" id="UP000779900">
    <property type="component" value="Unassembled WGS sequence"/>
</dbReference>
<organism evidence="1 2">
    <name type="scientific">candidate division WOR-3 bacterium</name>
    <dbReference type="NCBI Taxonomy" id="2052148"/>
    <lineage>
        <taxon>Bacteria</taxon>
        <taxon>Bacteria division WOR-3</taxon>
    </lineage>
</organism>
<name>A0A937XHU8_UNCW3</name>
<reference evidence="1" key="1">
    <citation type="submission" date="2019-03" db="EMBL/GenBank/DDBJ databases">
        <title>Lake Tanganyika Metagenome-Assembled Genomes (MAGs).</title>
        <authorList>
            <person name="Tran P."/>
        </authorList>
    </citation>
    <scope>NUCLEOTIDE SEQUENCE</scope>
    <source>
        <strain evidence="1">K_DeepCast_150m_m2_040</strain>
    </source>
</reference>
<evidence type="ECO:0000313" key="2">
    <source>
        <dbReference type="Proteomes" id="UP000779900"/>
    </source>
</evidence>
<comment type="caution">
    <text evidence="1">The sequence shown here is derived from an EMBL/GenBank/DDBJ whole genome shotgun (WGS) entry which is preliminary data.</text>
</comment>
<proteinExistence type="predicted"/>
<sequence length="166" mass="18287">MNEDLTLESVTERDVDLLLVEELKCSEGFREWFLSQLALALGRAPWQRLSSFRVRHSVSGVGKHAGETDVEVSFAAAGTRVLVLVENKLDAPFQPDQAQRYVLRARELVEQHKYDEALPVLLAPSGYIGSTSTSEEFDAAISYEDVMKYLRGQASGSGGTSPAVRP</sequence>
<evidence type="ECO:0000313" key="1">
    <source>
        <dbReference type="EMBL" id="MBM3331330.1"/>
    </source>
</evidence>
<accession>A0A937XHU8</accession>
<gene>
    <name evidence="1" type="ORF">FJY68_05680</name>
</gene>
<dbReference type="AlphaFoldDB" id="A0A937XHU8"/>
<dbReference type="EMBL" id="VGIR01000025">
    <property type="protein sequence ID" value="MBM3331330.1"/>
    <property type="molecule type" value="Genomic_DNA"/>
</dbReference>